<dbReference type="EMBL" id="LIHL02000016">
    <property type="protein sequence ID" value="KAF5442774.1"/>
    <property type="molecule type" value="Genomic_DNA"/>
</dbReference>
<keyword evidence="2 6" id="KW-0479">Metal-binding</keyword>
<sequence>MCRSILVDNSMEKGEESTRPTGSATRPTSSATRPASSTAMTQEIPRPFYPDWSAYNSYMHGYHGMMPPTFFPPFAPRPNADPYSWRNELPTGVPFRPPIAYPYAPPIPYPGCSSNSKDMTEPSSSTRPEPSSSTRRSLFSSESNTYEDSSNVGDEDIEQEQEFDNPMVEEVPSMVEEVPSIVEEVPSSSHGNDDDGVIEPRPGMSFKTEHELLDFYKKYGKQIGFGVMTQRSKREDDGSVRYLTLGCARGGKARNRTSNVSKPRPTTKTDCKAKINAIVLDGVLRITTVDNAHNHGLSPRKARFFRCNRAIDASVKRQLDINDKAGISMAKSFNSLVVEVGGYDNLPFVEKDARNYIDKARHLRLGKGGADALRGYFERMQYKNDGFYSLMDLDDEGRLKNVFWADARSRSAYGYFGDVVTFDTTYLTNRYGMPFAPFVGVNHHGQSILFGAGLISSEDTDTFVWLFETWLKCMDKRAPNAIITDQDRAMKNAIAIVFPKTRHRYCLWHIMRKLPEKLGSHSKYNDGLKSALHKCVYDCQTSEEFEKSWEVFLDTYNLHENVWLQSLYSERMHWVPVYLKDTFWAGMSTTQRSESINAFFDGFVHSGTTLKEFVDQFDNALRKRGENEMAADFHSFNCTIPCITHLPMEKQFQELYTNSKFKEVQSEVMGIIYSHCILIKTEGAISTYQVNDQLQVEGYIKRVTYQAYFNEEECEAKCMCGLFQMRGILCRHILAIFSVKDVQSVPSKYIMDRWRKDIKRRYSLIRSSYDDLSNKPAAGRYTNLIKLCYEVATNAAESDHFSMDMTQKLLAMNLSYTKTKAQPVIVNVGTEVNDVEMGSSKKVLSPRIVRGKGRPPSKRLAPTVEKVMRKQQTKRKQSETGAKRKRKNAPELQDEVSSGAPTTDEVFSTSGVAVTTDEVLITSGVQAVTDEILNTSGVQAATTDEVVFPGTQQSVISQVDLQHG</sequence>
<evidence type="ECO:0000256" key="3">
    <source>
        <dbReference type="ARBA" id="ARBA00022771"/>
    </source>
</evidence>
<dbReference type="KEGG" id="jre:108982967"/>
<feature type="region of interest" description="Disordered" evidence="7">
    <location>
        <begin position="843"/>
        <end position="909"/>
    </location>
</feature>
<feature type="compositionally biased region" description="Low complexity" evidence="7">
    <location>
        <begin position="19"/>
        <end position="39"/>
    </location>
</feature>
<dbReference type="GO" id="GO:0008270">
    <property type="term" value="F:zinc ion binding"/>
    <property type="evidence" value="ECO:0007669"/>
    <property type="project" value="UniProtKB-UniRule"/>
</dbReference>
<evidence type="ECO:0000256" key="1">
    <source>
        <dbReference type="ARBA" id="ARBA00005889"/>
    </source>
</evidence>
<dbReference type="Gramene" id="Jr16_06300_p1">
    <property type="protein sequence ID" value="cds.Jr16_06300_p1"/>
    <property type="gene ID" value="Jr16_06300"/>
</dbReference>
<accession>A0A833TME5</accession>
<feature type="region of interest" description="Disordered" evidence="7">
    <location>
        <begin position="112"/>
        <end position="156"/>
    </location>
</feature>
<feature type="compositionally biased region" description="Low complexity" evidence="7">
    <location>
        <begin position="121"/>
        <end position="143"/>
    </location>
</feature>
<evidence type="ECO:0000259" key="8">
    <source>
        <dbReference type="PROSITE" id="PS50966"/>
    </source>
</evidence>
<dbReference type="Pfam" id="PF03101">
    <property type="entry name" value="FAR1"/>
    <property type="match status" value="1"/>
</dbReference>
<feature type="region of interest" description="Disordered" evidence="7">
    <location>
        <begin position="1"/>
        <end position="43"/>
    </location>
</feature>
<proteinExistence type="inferred from homology"/>
<dbReference type="PROSITE" id="PS50966">
    <property type="entry name" value="ZF_SWIM"/>
    <property type="match status" value="1"/>
</dbReference>
<dbReference type="Proteomes" id="UP000619265">
    <property type="component" value="Unassembled WGS sequence"/>
</dbReference>
<dbReference type="InterPro" id="IPR004330">
    <property type="entry name" value="FAR1_DNA_bnd_dom"/>
</dbReference>
<dbReference type="InterPro" id="IPR007527">
    <property type="entry name" value="Znf_SWIM"/>
</dbReference>
<keyword evidence="6" id="KW-0539">Nucleus</keyword>
<comment type="similarity">
    <text evidence="1 6">Belongs to the FHY3/FAR1 family.</text>
</comment>
<evidence type="ECO:0000256" key="4">
    <source>
        <dbReference type="ARBA" id="ARBA00022833"/>
    </source>
</evidence>
<organism evidence="9 10">
    <name type="scientific">Juglans regia</name>
    <name type="common">English walnut</name>
    <dbReference type="NCBI Taxonomy" id="51240"/>
    <lineage>
        <taxon>Eukaryota</taxon>
        <taxon>Viridiplantae</taxon>
        <taxon>Streptophyta</taxon>
        <taxon>Embryophyta</taxon>
        <taxon>Tracheophyta</taxon>
        <taxon>Spermatophyta</taxon>
        <taxon>Magnoliopsida</taxon>
        <taxon>eudicotyledons</taxon>
        <taxon>Gunneridae</taxon>
        <taxon>Pentapetalae</taxon>
        <taxon>rosids</taxon>
        <taxon>fabids</taxon>
        <taxon>Fagales</taxon>
        <taxon>Juglandaceae</taxon>
        <taxon>Juglans</taxon>
    </lineage>
</organism>
<reference evidence="9" key="2">
    <citation type="submission" date="2020-03" db="EMBL/GenBank/DDBJ databases">
        <title>Walnut 2.0.</title>
        <authorList>
            <person name="Marrano A."/>
            <person name="Britton M."/>
            <person name="Zimin A.V."/>
            <person name="Zaini P.A."/>
            <person name="Workman R."/>
            <person name="Puiu D."/>
            <person name="Bianco L."/>
            <person name="Allen B.J."/>
            <person name="Troggio M."/>
            <person name="Leslie C.A."/>
            <person name="Timp W."/>
            <person name="Dendekar A."/>
            <person name="Salzberg S.L."/>
            <person name="Neale D.B."/>
        </authorList>
    </citation>
    <scope>NUCLEOTIDE SEQUENCE</scope>
    <source>
        <tissue evidence="9">Leaves</tissue>
    </source>
</reference>
<reference evidence="9" key="1">
    <citation type="submission" date="2015-10" db="EMBL/GenBank/DDBJ databases">
        <authorList>
            <person name="Martinez-Garcia P.J."/>
            <person name="Crepeau M.W."/>
            <person name="Puiu D."/>
            <person name="Gonzalez-Ibeas D."/>
            <person name="Whalen J."/>
            <person name="Stevens K."/>
            <person name="Paul R."/>
            <person name="Butterfield T."/>
            <person name="Britton M."/>
            <person name="Reagan R."/>
            <person name="Chakraborty S."/>
            <person name="Walawage S.L."/>
            <person name="Vasquez-Gross H.A."/>
            <person name="Cardeno C."/>
            <person name="Famula R."/>
            <person name="Pratt K."/>
            <person name="Kuruganti S."/>
            <person name="Aradhya M.K."/>
            <person name="Leslie C.A."/>
            <person name="Dandekar A.M."/>
            <person name="Salzberg S.L."/>
            <person name="Wegrzyn J.L."/>
            <person name="Langley C.H."/>
            <person name="Neale D.B."/>
        </authorList>
    </citation>
    <scope>NUCLEOTIDE SEQUENCE</scope>
    <source>
        <tissue evidence="9">Leaves</tissue>
    </source>
</reference>
<feature type="domain" description="SWIM-type" evidence="8">
    <location>
        <begin position="703"/>
        <end position="741"/>
    </location>
</feature>
<keyword evidence="4 6" id="KW-0862">Zinc</keyword>
<evidence type="ECO:0000256" key="6">
    <source>
        <dbReference type="RuleBase" id="RU367018"/>
    </source>
</evidence>
<dbReference type="AlphaFoldDB" id="A0A833TME5"/>
<dbReference type="SMART" id="SM00575">
    <property type="entry name" value="ZnF_PMZ"/>
    <property type="match status" value="1"/>
</dbReference>
<protein>
    <recommendedName>
        <fullName evidence="6">Protein FAR1-RELATED SEQUENCE</fullName>
    </recommendedName>
</protein>
<dbReference type="InterPro" id="IPR018289">
    <property type="entry name" value="MULE_transposase_dom"/>
</dbReference>
<comment type="caution">
    <text evidence="9">The sequence shown here is derived from an EMBL/GenBank/DDBJ whole genome shotgun (WGS) entry which is preliminary data.</text>
</comment>
<evidence type="ECO:0000313" key="9">
    <source>
        <dbReference type="EMBL" id="KAF5442774.1"/>
    </source>
</evidence>
<name>A0A833TME5_JUGRE</name>
<dbReference type="Pfam" id="PF10551">
    <property type="entry name" value="MULE"/>
    <property type="match status" value="1"/>
</dbReference>
<dbReference type="PANTHER" id="PTHR31669">
    <property type="entry name" value="PROTEIN FAR1-RELATED SEQUENCE 10-RELATED"/>
    <property type="match status" value="1"/>
</dbReference>
<comment type="function">
    <text evidence="6">Putative transcription activator involved in regulating light control of development.</text>
</comment>
<comment type="subcellular location">
    <subcellularLocation>
        <location evidence="6">Nucleus</location>
    </subcellularLocation>
</comment>
<dbReference type="InterPro" id="IPR031052">
    <property type="entry name" value="FHY3/FAR1"/>
</dbReference>
<evidence type="ECO:0000256" key="7">
    <source>
        <dbReference type="SAM" id="MobiDB-lite"/>
    </source>
</evidence>
<gene>
    <name evidence="9" type="ORF">F2P56_035396</name>
</gene>
<dbReference type="PANTHER" id="PTHR31669:SF283">
    <property type="entry name" value="PROTEIN FAR1-RELATED SEQUENCE"/>
    <property type="match status" value="1"/>
</dbReference>
<evidence type="ECO:0000313" key="10">
    <source>
        <dbReference type="Proteomes" id="UP000619265"/>
    </source>
</evidence>
<dbReference type="Pfam" id="PF04434">
    <property type="entry name" value="SWIM"/>
    <property type="match status" value="1"/>
</dbReference>
<dbReference type="InterPro" id="IPR006564">
    <property type="entry name" value="Znf_PMZ"/>
</dbReference>
<feature type="compositionally biased region" description="Polar residues" evidence="7">
    <location>
        <begin position="895"/>
        <end position="909"/>
    </location>
</feature>
<dbReference type="GO" id="GO:0006355">
    <property type="term" value="P:regulation of DNA-templated transcription"/>
    <property type="evidence" value="ECO:0007669"/>
    <property type="project" value="UniProtKB-UniRule"/>
</dbReference>
<evidence type="ECO:0000256" key="5">
    <source>
        <dbReference type="PROSITE-ProRule" id="PRU00325"/>
    </source>
</evidence>
<dbReference type="GO" id="GO:0005634">
    <property type="term" value="C:nucleus"/>
    <property type="evidence" value="ECO:0007669"/>
    <property type="project" value="UniProtKB-SubCell"/>
</dbReference>
<dbReference type="OrthoDB" id="2422440at2759"/>
<keyword evidence="3 5" id="KW-0863">Zinc-finger</keyword>
<evidence type="ECO:0000256" key="2">
    <source>
        <dbReference type="ARBA" id="ARBA00022723"/>
    </source>
</evidence>
<dbReference type="RefSeq" id="XP_018810009.2">
    <property type="nucleotide sequence ID" value="XM_018954464.2"/>
</dbReference>